<keyword evidence="2" id="KW-1185">Reference proteome</keyword>
<dbReference type="EMBL" id="CM047906">
    <property type="protein sequence ID" value="KAJ0086757.1"/>
    <property type="molecule type" value="Genomic_DNA"/>
</dbReference>
<accession>A0ACC1AJB6</accession>
<sequence>MADIDECNLGYCPPFMICENYMGGYSCYPKKESKVFVIVFGMSSVSPFKVQAEAL</sequence>
<evidence type="ECO:0000313" key="1">
    <source>
        <dbReference type="EMBL" id="KAJ0086757.1"/>
    </source>
</evidence>
<protein>
    <submittedName>
        <fullName evidence="1">Uncharacterized protein</fullName>
    </submittedName>
</protein>
<proteinExistence type="predicted"/>
<name>A0ACC1AJB6_9ROSI</name>
<dbReference type="Proteomes" id="UP001164250">
    <property type="component" value="Chromosome 10"/>
</dbReference>
<reference evidence="2" key="1">
    <citation type="journal article" date="2023" name="G3 (Bethesda)">
        <title>Genome assembly and association tests identify interacting loci associated with vigor, precocity, and sex in interspecific pistachio rootstocks.</title>
        <authorList>
            <person name="Palmer W."/>
            <person name="Jacygrad E."/>
            <person name="Sagayaradj S."/>
            <person name="Cavanaugh K."/>
            <person name="Han R."/>
            <person name="Bertier L."/>
            <person name="Beede B."/>
            <person name="Kafkas S."/>
            <person name="Golino D."/>
            <person name="Preece J."/>
            <person name="Michelmore R."/>
        </authorList>
    </citation>
    <scope>NUCLEOTIDE SEQUENCE [LARGE SCALE GENOMIC DNA]</scope>
</reference>
<organism evidence="1 2">
    <name type="scientific">Pistacia atlantica</name>
    <dbReference type="NCBI Taxonomy" id="434234"/>
    <lineage>
        <taxon>Eukaryota</taxon>
        <taxon>Viridiplantae</taxon>
        <taxon>Streptophyta</taxon>
        <taxon>Embryophyta</taxon>
        <taxon>Tracheophyta</taxon>
        <taxon>Spermatophyta</taxon>
        <taxon>Magnoliopsida</taxon>
        <taxon>eudicotyledons</taxon>
        <taxon>Gunneridae</taxon>
        <taxon>Pentapetalae</taxon>
        <taxon>rosids</taxon>
        <taxon>malvids</taxon>
        <taxon>Sapindales</taxon>
        <taxon>Anacardiaceae</taxon>
        <taxon>Pistacia</taxon>
    </lineage>
</organism>
<comment type="caution">
    <text evidence="1">The sequence shown here is derived from an EMBL/GenBank/DDBJ whole genome shotgun (WGS) entry which is preliminary data.</text>
</comment>
<evidence type="ECO:0000313" key="2">
    <source>
        <dbReference type="Proteomes" id="UP001164250"/>
    </source>
</evidence>
<gene>
    <name evidence="1" type="ORF">Patl1_07674</name>
</gene>